<feature type="transmembrane region" description="Helical" evidence="2">
    <location>
        <begin position="217"/>
        <end position="239"/>
    </location>
</feature>
<dbReference type="PANTHER" id="PTHR34219:SF1">
    <property type="entry name" value="PEPSY DOMAIN-CONTAINING PROTEIN"/>
    <property type="match status" value="1"/>
</dbReference>
<reference evidence="5" key="1">
    <citation type="journal article" date="2019" name="Int. J. Syst. Evol. Microbiol.">
        <title>The Global Catalogue of Microorganisms (GCM) 10K type strain sequencing project: providing services to taxonomists for standard genome sequencing and annotation.</title>
        <authorList>
            <consortium name="The Broad Institute Genomics Platform"/>
            <consortium name="The Broad Institute Genome Sequencing Center for Infectious Disease"/>
            <person name="Wu L."/>
            <person name="Ma J."/>
        </authorList>
    </citation>
    <scope>NUCLEOTIDE SEQUENCE [LARGE SCALE GENOMIC DNA]</scope>
    <source>
        <strain evidence="5">JCM 10083</strain>
    </source>
</reference>
<feature type="transmembrane region" description="Helical" evidence="2">
    <location>
        <begin position="179"/>
        <end position="196"/>
    </location>
</feature>
<feature type="transmembrane region" description="Helical" evidence="2">
    <location>
        <begin position="37"/>
        <end position="59"/>
    </location>
</feature>
<protein>
    <submittedName>
        <fullName evidence="4">PepSY-associated TM helix domain-containing protein</fullName>
    </submittedName>
</protein>
<evidence type="ECO:0000313" key="4">
    <source>
        <dbReference type="EMBL" id="MFC7606709.1"/>
    </source>
</evidence>
<dbReference type="Pfam" id="PF03929">
    <property type="entry name" value="PepSY_TM"/>
    <property type="match status" value="1"/>
</dbReference>
<dbReference type="InterPro" id="IPR025711">
    <property type="entry name" value="PepSY"/>
</dbReference>
<feature type="domain" description="PepSY" evidence="3">
    <location>
        <begin position="82"/>
        <end position="142"/>
    </location>
</feature>
<name>A0ABW2TE40_9ACTN</name>
<dbReference type="PANTHER" id="PTHR34219">
    <property type="entry name" value="IRON-REGULATED INNER MEMBRANE PROTEIN-RELATED"/>
    <property type="match status" value="1"/>
</dbReference>
<sequence>MTSNVELQPETGPSTPAAPRTPSTWTTLRSLLLRLHFYAGILVAPFLLVAATTGLLYAASFQLEKVVHSHELTVPVPEGQRKVPLAQQIDAATAAHPEGTLGAVRTFDEPGQTTQVLLDVPGLAESTRLAVFVDPYTGQVRGALESYGSSGALPVRTWISQLHRHLHLGEPGRLYSEMAASWLWLVGLGGLVLWLTRRRRAGRRLRRVVAPERGARGLRGTLSWHGSVGLWALIGLLALSATGLTWSKYAGANVDVLQTSFGWSTPSLPSSGGHGDHAAGGHGGGGPRSLDADQVVRAAAGSGLSGPLEVVWPSEPGSSYVVKEMDRLWPQRNDQVAVDPATGQVTAELRFDDFPVAAKLTRWGIDGHMGVLFGLANQILLAVLAVALISVIVWGYRMWWLRRPTRGFAAPYRRGGLRRLPLVVALPLMAAAIAVGVFLPLLGVSLLAFLVIDVVLARIAGTRAGRSGTDGSGTDESGAARSGAGVSG</sequence>
<feature type="transmembrane region" description="Helical" evidence="2">
    <location>
        <begin position="420"/>
        <end position="438"/>
    </location>
</feature>
<feature type="transmembrane region" description="Helical" evidence="2">
    <location>
        <begin position="379"/>
        <end position="399"/>
    </location>
</feature>
<keyword evidence="2" id="KW-0472">Membrane</keyword>
<keyword evidence="2" id="KW-1133">Transmembrane helix</keyword>
<feature type="region of interest" description="Disordered" evidence="1">
    <location>
        <begin position="1"/>
        <end position="23"/>
    </location>
</feature>
<dbReference type="RefSeq" id="WP_343975030.1">
    <property type="nucleotide sequence ID" value="NZ_BAAAGK010000128.1"/>
</dbReference>
<dbReference type="EMBL" id="JBHTEE010000001">
    <property type="protein sequence ID" value="MFC7606709.1"/>
    <property type="molecule type" value="Genomic_DNA"/>
</dbReference>
<evidence type="ECO:0000256" key="2">
    <source>
        <dbReference type="SAM" id="Phobius"/>
    </source>
</evidence>
<proteinExistence type="predicted"/>
<gene>
    <name evidence="4" type="ORF">ACFQVD_42095</name>
</gene>
<feature type="region of interest" description="Disordered" evidence="1">
    <location>
        <begin position="464"/>
        <end position="488"/>
    </location>
</feature>
<dbReference type="Proteomes" id="UP001596514">
    <property type="component" value="Unassembled WGS sequence"/>
</dbReference>
<evidence type="ECO:0000259" key="3">
    <source>
        <dbReference type="Pfam" id="PF03413"/>
    </source>
</evidence>
<feature type="region of interest" description="Disordered" evidence="1">
    <location>
        <begin position="268"/>
        <end position="290"/>
    </location>
</feature>
<keyword evidence="5" id="KW-1185">Reference proteome</keyword>
<comment type="caution">
    <text evidence="4">The sequence shown here is derived from an EMBL/GenBank/DDBJ whole genome shotgun (WGS) entry which is preliminary data.</text>
</comment>
<feature type="compositionally biased region" description="Low complexity" evidence="1">
    <location>
        <begin position="11"/>
        <end position="23"/>
    </location>
</feature>
<keyword evidence="2" id="KW-0812">Transmembrane</keyword>
<evidence type="ECO:0000256" key="1">
    <source>
        <dbReference type="SAM" id="MobiDB-lite"/>
    </source>
</evidence>
<accession>A0ABW2TE40</accession>
<dbReference type="InterPro" id="IPR005625">
    <property type="entry name" value="PepSY-ass_TM"/>
</dbReference>
<organism evidence="4 5">
    <name type="scientific">Streptosporangium amethystogenes subsp. fukuiense</name>
    <dbReference type="NCBI Taxonomy" id="698418"/>
    <lineage>
        <taxon>Bacteria</taxon>
        <taxon>Bacillati</taxon>
        <taxon>Actinomycetota</taxon>
        <taxon>Actinomycetes</taxon>
        <taxon>Streptosporangiales</taxon>
        <taxon>Streptosporangiaceae</taxon>
        <taxon>Streptosporangium</taxon>
    </lineage>
</organism>
<dbReference type="Pfam" id="PF03413">
    <property type="entry name" value="PepSY"/>
    <property type="match status" value="1"/>
</dbReference>
<evidence type="ECO:0000313" key="5">
    <source>
        <dbReference type="Proteomes" id="UP001596514"/>
    </source>
</evidence>